<name>A0A4V1GM80_EUBML</name>
<gene>
    <name evidence="1" type="ORF">CPZ25_013795</name>
</gene>
<dbReference type="Proteomes" id="UP000218387">
    <property type="component" value="Chromosome"/>
</dbReference>
<organism evidence="1 2">
    <name type="scientific">Eubacterium maltosivorans</name>
    <dbReference type="NCBI Taxonomy" id="2041044"/>
    <lineage>
        <taxon>Bacteria</taxon>
        <taxon>Bacillati</taxon>
        <taxon>Bacillota</taxon>
        <taxon>Clostridia</taxon>
        <taxon>Eubacteriales</taxon>
        <taxon>Eubacteriaceae</taxon>
        <taxon>Eubacterium</taxon>
    </lineage>
</organism>
<dbReference type="InterPro" id="IPR021321">
    <property type="entry name" value="DUF2922"/>
</dbReference>
<dbReference type="Pfam" id="PF11148">
    <property type="entry name" value="DUF2922"/>
    <property type="match status" value="1"/>
</dbReference>
<accession>A0A4V1GM80</accession>
<dbReference type="KEGG" id="emt:CPZ25_013795"/>
<dbReference type="AlphaFoldDB" id="A0A4V1GM80"/>
<keyword evidence="2" id="KW-1185">Reference proteome</keyword>
<evidence type="ECO:0000313" key="2">
    <source>
        <dbReference type="Proteomes" id="UP000218387"/>
    </source>
</evidence>
<dbReference type="EMBL" id="CP029487">
    <property type="protein sequence ID" value="QCT72356.1"/>
    <property type="molecule type" value="Genomic_DNA"/>
</dbReference>
<sequence>MADLVSKDLQLGYELANGKTYNMVIPDYKDSITDAEIAEGANGILTEGIFSPDGQPLAALVSAVRIDTTKTEVALG</sequence>
<proteinExistence type="predicted"/>
<protein>
    <submittedName>
        <fullName evidence="1">DUF2922 domain-containing protein</fullName>
    </submittedName>
</protein>
<dbReference type="RefSeq" id="WP_096918866.1">
    <property type="nucleotide sequence ID" value="NZ_CP029487.1"/>
</dbReference>
<evidence type="ECO:0000313" key="1">
    <source>
        <dbReference type="EMBL" id="QCT72356.1"/>
    </source>
</evidence>
<reference evidence="1 2" key="1">
    <citation type="submission" date="2018-05" db="EMBL/GenBank/DDBJ databases">
        <title>Genome comparison of Eubacterium sp.</title>
        <authorList>
            <person name="Feng Y."/>
            <person name="Sanchez-Andrea I."/>
            <person name="Stams A.J.M."/>
            <person name="De Vos W.M."/>
        </authorList>
    </citation>
    <scope>NUCLEOTIDE SEQUENCE [LARGE SCALE GENOMIC DNA]</scope>
    <source>
        <strain evidence="1 2">YI</strain>
    </source>
</reference>